<feature type="transmembrane region" description="Helical" evidence="13">
    <location>
        <begin position="437"/>
        <end position="457"/>
    </location>
</feature>
<evidence type="ECO:0000259" key="15">
    <source>
        <dbReference type="Pfam" id="PF02096"/>
    </source>
</evidence>
<dbReference type="GeneID" id="303484899"/>
<dbReference type="NCBIfam" id="NF002353">
    <property type="entry name" value="PRK01318.1-4"/>
    <property type="match status" value="1"/>
</dbReference>
<dbReference type="CDD" id="cd19961">
    <property type="entry name" value="EcYidC-like_peri"/>
    <property type="match status" value="1"/>
</dbReference>
<dbReference type="Pfam" id="PF02096">
    <property type="entry name" value="60KD_IMP"/>
    <property type="match status" value="1"/>
</dbReference>
<feature type="transmembrane region" description="Helical" evidence="13">
    <location>
        <begin position="538"/>
        <end position="557"/>
    </location>
</feature>
<dbReference type="RefSeq" id="WP_117351721.1">
    <property type="nucleotide sequence ID" value="NZ_CP020083.1"/>
</dbReference>
<dbReference type="NCBIfam" id="TIGR03593">
    <property type="entry name" value="yidC_nterm"/>
    <property type="match status" value="1"/>
</dbReference>
<name>A0ABN5B844_9SPHN</name>
<evidence type="ECO:0000256" key="14">
    <source>
        <dbReference type="SAM" id="MobiDB-lite"/>
    </source>
</evidence>
<dbReference type="InterPro" id="IPR047196">
    <property type="entry name" value="YidC_ALB_C"/>
</dbReference>
<keyword evidence="7 13" id="KW-0653">Protein transport</keyword>
<dbReference type="Proteomes" id="UP000258016">
    <property type="component" value="Chromosome"/>
</dbReference>
<keyword evidence="18" id="KW-1185">Reference proteome</keyword>
<dbReference type="Gene3D" id="2.70.98.90">
    <property type="match status" value="1"/>
</dbReference>
<dbReference type="Pfam" id="PF14849">
    <property type="entry name" value="YidC_periplas"/>
    <property type="match status" value="1"/>
</dbReference>
<protein>
    <recommendedName>
        <fullName evidence="3 13">Membrane protein insertase YidC</fullName>
    </recommendedName>
    <alternativeName>
        <fullName evidence="12 13">Foldase YidC</fullName>
    </alternativeName>
    <alternativeName>
        <fullName evidence="11 13">Membrane integrase YidC</fullName>
    </alternativeName>
    <alternativeName>
        <fullName evidence="13">Membrane protein YidC</fullName>
    </alternativeName>
</protein>
<feature type="transmembrane region" description="Helical" evidence="13">
    <location>
        <begin position="499"/>
        <end position="518"/>
    </location>
</feature>
<dbReference type="HAMAP" id="MF_01810">
    <property type="entry name" value="YidC_type1"/>
    <property type="match status" value="1"/>
</dbReference>
<dbReference type="InterPro" id="IPR019998">
    <property type="entry name" value="Membr_insert_YidC"/>
</dbReference>
<evidence type="ECO:0000259" key="16">
    <source>
        <dbReference type="Pfam" id="PF14849"/>
    </source>
</evidence>
<feature type="region of interest" description="Disordered" evidence="14">
    <location>
        <begin position="40"/>
        <end position="62"/>
    </location>
</feature>
<sequence>MENQRNVILAITLMALILFGWPYALEVFYPARPATVEDVANAPRPGLDPATPGASSGAVSGTVPDTASASKIIRTRKAVLADSARVTIDAPRVGGSINLTGARIDDVVLKDYREKLDKDSDLVHLFSPAGTADQYFAQFGWIGEGVVTPTSQTVWTPSGGRLTPSTPVTLRWANPAGQRFEIVYAIDANYLISVTQRFINSGATPAIVRPLGLINRTSANADPSTWTVRNGPLGVFDDVADFDVHYDDLDENPKKLVEYGGNIDWLGFTDHYWLSALIPAPGSTGQMAGNFRSLGGKLYQSELLFDSKVVAPGKMVETKAMLFAGAKETELLDDYVDAKDIKLLDRAVDWGWFIWFEKPIFKLLNWLFEQVGNFGVAIILLTIIIRGLMFPIAQRQFASMAQMRAVQPKMKALQERYKDDKQKLQTEMMELYRKEKVNPLAGCLPMFLQIPVFFALYKVLLLAIEMRHQPFVLWIKDLSAPDPLTPVNLFGLLPFDPPSMIAIGILPIILGVTMWLQFKLNPAPMDPVQQQVFSIMPWVLMFVMAPFAAGLQLYWAMSNVLTIAQQKWLYSRHPQLKELAAQEAAAKAAKAEKDKMPKEKGGA</sequence>
<keyword evidence="8 13" id="KW-1133">Transmembrane helix</keyword>
<keyword evidence="4 13" id="KW-0813">Transport</keyword>
<comment type="subunit">
    <text evidence="13">Interacts with the Sec translocase complex via SecD. Specifically interacts with transmembrane segments of nascent integral membrane proteins during membrane integration.</text>
</comment>
<feature type="domain" description="Membrane insertase YidC/Oxa/ALB C-terminal" evidence="15">
    <location>
        <begin position="374"/>
        <end position="570"/>
    </location>
</feature>
<keyword evidence="5 13" id="KW-1003">Cell membrane</keyword>
<evidence type="ECO:0000256" key="1">
    <source>
        <dbReference type="ARBA" id="ARBA00004429"/>
    </source>
</evidence>
<feature type="transmembrane region" description="Helical" evidence="13">
    <location>
        <begin position="374"/>
        <end position="393"/>
    </location>
</feature>
<dbReference type="PRINTS" id="PR00701">
    <property type="entry name" value="60KDINNERMP"/>
</dbReference>
<feature type="domain" description="Membrane insertase YidC N-terminal" evidence="16">
    <location>
        <begin position="85"/>
        <end position="363"/>
    </location>
</feature>
<evidence type="ECO:0000256" key="10">
    <source>
        <dbReference type="ARBA" id="ARBA00023186"/>
    </source>
</evidence>
<comment type="similarity">
    <text evidence="2 13">Belongs to the OXA1/ALB3/YidC family. Type 1 subfamily.</text>
</comment>
<keyword evidence="9 13" id="KW-0472">Membrane</keyword>
<evidence type="ECO:0000256" key="6">
    <source>
        <dbReference type="ARBA" id="ARBA00022692"/>
    </source>
</evidence>
<feature type="compositionally biased region" description="Polar residues" evidence="14">
    <location>
        <begin position="53"/>
        <end position="62"/>
    </location>
</feature>
<dbReference type="InterPro" id="IPR028055">
    <property type="entry name" value="YidC/Oxa/ALB_C"/>
</dbReference>
<keyword evidence="10 13" id="KW-0143">Chaperone</keyword>
<evidence type="ECO:0000256" key="3">
    <source>
        <dbReference type="ARBA" id="ARBA00015325"/>
    </source>
</evidence>
<evidence type="ECO:0000256" key="7">
    <source>
        <dbReference type="ARBA" id="ARBA00022927"/>
    </source>
</evidence>
<evidence type="ECO:0000256" key="11">
    <source>
        <dbReference type="ARBA" id="ARBA00033245"/>
    </source>
</evidence>
<proteinExistence type="inferred from homology"/>
<dbReference type="NCBIfam" id="TIGR03592">
    <property type="entry name" value="yidC_oxa1_cterm"/>
    <property type="match status" value="1"/>
</dbReference>
<comment type="subcellular location">
    <subcellularLocation>
        <location evidence="1">Cell inner membrane</location>
        <topology evidence="1">Multi-pass membrane protein</topology>
    </subcellularLocation>
    <subcellularLocation>
        <location evidence="13">Cell membrane</location>
        <topology evidence="13">Multi-pass membrane protein</topology>
    </subcellularLocation>
</comment>
<accession>A0ABN5B844</accession>
<evidence type="ECO:0000256" key="2">
    <source>
        <dbReference type="ARBA" id="ARBA00010527"/>
    </source>
</evidence>
<organism evidence="17 18">
    <name type="scientific">Blastomonas fulva</name>
    <dbReference type="NCBI Taxonomy" id="1550728"/>
    <lineage>
        <taxon>Bacteria</taxon>
        <taxon>Pseudomonadati</taxon>
        <taxon>Pseudomonadota</taxon>
        <taxon>Alphaproteobacteria</taxon>
        <taxon>Sphingomonadales</taxon>
        <taxon>Sphingomonadaceae</taxon>
        <taxon>Blastomonas</taxon>
    </lineage>
</organism>
<evidence type="ECO:0000256" key="4">
    <source>
        <dbReference type="ARBA" id="ARBA00022448"/>
    </source>
</evidence>
<evidence type="ECO:0000313" key="18">
    <source>
        <dbReference type="Proteomes" id="UP000258016"/>
    </source>
</evidence>
<feature type="transmembrane region" description="Helical" evidence="13">
    <location>
        <begin position="7"/>
        <end position="25"/>
    </location>
</feature>
<evidence type="ECO:0000256" key="8">
    <source>
        <dbReference type="ARBA" id="ARBA00022989"/>
    </source>
</evidence>
<dbReference type="InterPro" id="IPR001708">
    <property type="entry name" value="YidC/ALB3/OXA1/COX18"/>
</dbReference>
<evidence type="ECO:0000256" key="13">
    <source>
        <dbReference type="HAMAP-Rule" id="MF_01810"/>
    </source>
</evidence>
<dbReference type="PRINTS" id="PR01900">
    <property type="entry name" value="YIDCPROTEIN"/>
</dbReference>
<dbReference type="CDD" id="cd20070">
    <property type="entry name" value="5TM_YidC_Alb3"/>
    <property type="match status" value="1"/>
</dbReference>
<dbReference type="InterPro" id="IPR028053">
    <property type="entry name" value="Membr_insert_YidC_N"/>
</dbReference>
<dbReference type="PANTHER" id="PTHR12428">
    <property type="entry name" value="OXA1"/>
    <property type="match status" value="1"/>
</dbReference>
<dbReference type="EMBL" id="CP020083">
    <property type="protein sequence ID" value="ASR50880.1"/>
    <property type="molecule type" value="Genomic_DNA"/>
</dbReference>
<evidence type="ECO:0000256" key="5">
    <source>
        <dbReference type="ARBA" id="ARBA00022475"/>
    </source>
</evidence>
<dbReference type="InterPro" id="IPR038221">
    <property type="entry name" value="YidC_periplasmic_sf"/>
</dbReference>
<gene>
    <name evidence="13" type="primary">yidC</name>
    <name evidence="17" type="ORF">B5J99_04830</name>
</gene>
<evidence type="ECO:0000256" key="12">
    <source>
        <dbReference type="ARBA" id="ARBA00033342"/>
    </source>
</evidence>
<evidence type="ECO:0000256" key="9">
    <source>
        <dbReference type="ARBA" id="ARBA00023136"/>
    </source>
</evidence>
<evidence type="ECO:0000313" key="17">
    <source>
        <dbReference type="EMBL" id="ASR50880.1"/>
    </source>
</evidence>
<comment type="function">
    <text evidence="13">Required for the insertion and/or proper folding and/or complex formation of integral membrane proteins into the membrane. Involved in integration of membrane proteins that insert both dependently and independently of the Sec translocase complex, as well as at least some lipoproteins. Aids folding of multispanning membrane proteins.</text>
</comment>
<reference evidence="17 18" key="1">
    <citation type="submission" date="2017-03" db="EMBL/GenBank/DDBJ databases">
        <title>Complete genome sequence of Blastomonas fulva degrading microcsystin LR.</title>
        <authorList>
            <person name="Lee H.-g."/>
            <person name="Jin L."/>
            <person name="oh H.-M."/>
        </authorList>
    </citation>
    <scope>NUCLEOTIDE SEQUENCE [LARGE SCALE GENOMIC DNA]</scope>
    <source>
        <strain evidence="17 18">T2</strain>
    </source>
</reference>
<dbReference type="PANTHER" id="PTHR12428:SF65">
    <property type="entry name" value="CYTOCHROME C OXIDASE ASSEMBLY PROTEIN COX18, MITOCHONDRIAL"/>
    <property type="match status" value="1"/>
</dbReference>
<keyword evidence="6 13" id="KW-0812">Transmembrane</keyword>